<dbReference type="AlphaFoldDB" id="A0A8S0TQ51"/>
<dbReference type="InterPro" id="IPR039128">
    <property type="entry name" value="TRIP4-like"/>
</dbReference>
<feature type="domain" description="Activating signal cointegrator 1 third" evidence="3">
    <location>
        <begin position="119"/>
        <end position="170"/>
    </location>
</feature>
<evidence type="ECO:0000259" key="3">
    <source>
        <dbReference type="Pfam" id="PF23134"/>
    </source>
</evidence>
<dbReference type="OrthoDB" id="338816at2759"/>
<dbReference type="Pfam" id="PF23134">
    <property type="entry name" value="TRIP4_3rd"/>
    <property type="match status" value="1"/>
</dbReference>
<keyword evidence="5" id="KW-1185">Reference proteome</keyword>
<evidence type="ECO:0000256" key="1">
    <source>
        <dbReference type="SAM" id="Coils"/>
    </source>
</evidence>
<comment type="caution">
    <text evidence="4">The sequence shown here is derived from an EMBL/GenBank/DDBJ whole genome shotgun (WGS) entry which is preliminary data.</text>
</comment>
<reference evidence="4 5" key="1">
    <citation type="submission" date="2019-12" db="EMBL/GenBank/DDBJ databases">
        <authorList>
            <person name="Alioto T."/>
            <person name="Alioto T."/>
            <person name="Gomez Garrido J."/>
        </authorList>
    </citation>
    <scope>NUCLEOTIDE SEQUENCE [LARGE SCALE GENOMIC DNA]</scope>
</reference>
<dbReference type="GO" id="GO:0072344">
    <property type="term" value="P:rescue of stalled ribosome"/>
    <property type="evidence" value="ECO:0007669"/>
    <property type="project" value="InterPro"/>
</dbReference>
<name>A0A8S0TQ51_OLEEU</name>
<dbReference type="InterPro" id="IPR056993">
    <property type="entry name" value="TRIP4_3rd_dom"/>
</dbReference>
<dbReference type="PANTHER" id="PTHR12963:SF4">
    <property type="entry name" value="ACTIVATING SIGNAL COINTEGRATOR 1"/>
    <property type="match status" value="1"/>
</dbReference>
<proteinExistence type="predicted"/>
<protein>
    <submittedName>
        <fullName evidence="4">Activating signal cointegrator 1</fullName>
    </submittedName>
</protein>
<gene>
    <name evidence="4" type="ORF">OLEA9_A116785</name>
</gene>
<dbReference type="GO" id="GO:0045893">
    <property type="term" value="P:positive regulation of DNA-templated transcription"/>
    <property type="evidence" value="ECO:0007669"/>
    <property type="project" value="TreeGrafter"/>
</dbReference>
<dbReference type="GO" id="GO:0008270">
    <property type="term" value="F:zinc ion binding"/>
    <property type="evidence" value="ECO:0007669"/>
    <property type="project" value="InterPro"/>
</dbReference>
<dbReference type="Gramene" id="OE9A116785T1">
    <property type="protein sequence ID" value="OE9A116785C1"/>
    <property type="gene ID" value="OE9A116785"/>
</dbReference>
<feature type="domain" description="TRIP4/RQT4 C2HC5-type zinc finger" evidence="2">
    <location>
        <begin position="34"/>
        <end position="74"/>
    </location>
</feature>
<organism evidence="4 5">
    <name type="scientific">Olea europaea subsp. europaea</name>
    <dbReference type="NCBI Taxonomy" id="158383"/>
    <lineage>
        <taxon>Eukaryota</taxon>
        <taxon>Viridiplantae</taxon>
        <taxon>Streptophyta</taxon>
        <taxon>Embryophyta</taxon>
        <taxon>Tracheophyta</taxon>
        <taxon>Spermatophyta</taxon>
        <taxon>Magnoliopsida</taxon>
        <taxon>eudicotyledons</taxon>
        <taxon>Gunneridae</taxon>
        <taxon>Pentapetalae</taxon>
        <taxon>asterids</taxon>
        <taxon>lamiids</taxon>
        <taxon>Lamiales</taxon>
        <taxon>Oleaceae</taxon>
        <taxon>Oleeae</taxon>
        <taxon>Olea</taxon>
    </lineage>
</organism>
<dbReference type="InterPro" id="IPR009349">
    <property type="entry name" value="TRIP4/RQT4_C2HC5_Znf"/>
</dbReference>
<feature type="coiled-coil region" evidence="1">
    <location>
        <begin position="133"/>
        <end position="160"/>
    </location>
</feature>
<accession>A0A8S0TQ51</accession>
<dbReference type="Proteomes" id="UP000594638">
    <property type="component" value="Unassembled WGS sequence"/>
</dbReference>
<dbReference type="GO" id="GO:0180022">
    <property type="term" value="C:RQC-trigger complex"/>
    <property type="evidence" value="ECO:0007669"/>
    <property type="project" value="InterPro"/>
</dbReference>
<keyword evidence="1" id="KW-0175">Coiled coil</keyword>
<dbReference type="GO" id="GO:0005634">
    <property type="term" value="C:nucleus"/>
    <property type="evidence" value="ECO:0007669"/>
    <property type="project" value="InterPro"/>
</dbReference>
<dbReference type="EMBL" id="CACTIH010007288">
    <property type="protein sequence ID" value="CAA3007994.1"/>
    <property type="molecule type" value="Genomic_DNA"/>
</dbReference>
<evidence type="ECO:0000313" key="4">
    <source>
        <dbReference type="EMBL" id="CAA3007994.1"/>
    </source>
</evidence>
<evidence type="ECO:0000259" key="2">
    <source>
        <dbReference type="Pfam" id="PF06221"/>
    </source>
</evidence>
<evidence type="ECO:0000313" key="5">
    <source>
        <dbReference type="Proteomes" id="UP000594638"/>
    </source>
</evidence>
<dbReference type="Pfam" id="PF06221">
    <property type="entry name" value="zf-C2HC5"/>
    <property type="match status" value="1"/>
</dbReference>
<dbReference type="PANTHER" id="PTHR12963">
    <property type="entry name" value="THYROID RECEPTOR INTERACTING PROTEIN RELATED"/>
    <property type="match status" value="1"/>
</dbReference>
<sequence length="249" mass="27457">MQKGNQANSRKKKAGKVVSLADAAKGSIVFQQGKPCSCQARRHRLVSNCLSCGKIVCEQEGEGPCNFCGALVLREGSAYGGLDEGAVPVSDAEAAAEAYAKRLVDYDRNSAARTTVIDDQSDYYAIEGNSWLSAEEKELLQKKREELEEAERAKRSKVVMTFDLLGRKVLLNEDEASEEMQNSILLRPPEEREAIRIKPNPNLRIQPILIDPSPRNTSKDKNLNIGLSNGLCLEISGRVQHTTNELEIL</sequence>